<protein>
    <submittedName>
        <fullName evidence="1">Uncharacterized protein</fullName>
    </submittedName>
</protein>
<proteinExistence type="predicted"/>
<organism evidence="1 2">
    <name type="scientific">Anoxybacteroides rupiense</name>
    <dbReference type="NCBI Taxonomy" id="311460"/>
    <lineage>
        <taxon>Bacteria</taxon>
        <taxon>Bacillati</taxon>
        <taxon>Bacillota</taxon>
        <taxon>Bacilli</taxon>
        <taxon>Bacillales</taxon>
        <taxon>Anoxybacillaceae</taxon>
        <taxon>Anoxybacteroides</taxon>
    </lineage>
</organism>
<gene>
    <name evidence="1" type="ORF">PNH38_06505</name>
</gene>
<evidence type="ECO:0000313" key="2">
    <source>
        <dbReference type="Proteomes" id="UP001213979"/>
    </source>
</evidence>
<accession>A0ABT5W2I3</accession>
<sequence>MDPLFQMGKDLPPTKNISCYVLPTKNRATFSSFQFEPDFYINDDKMGSMLCHSKRLGELYMNTALPIIDIQNGYFLNGNFNA</sequence>
<name>A0ABT5W2I3_9BACL</name>
<reference evidence="1 2" key="1">
    <citation type="submission" date="2023-01" db="EMBL/GenBank/DDBJ databases">
        <title>Genome-based reclassification of Anoxybacillus geothermalis as a later heterotypic synonym of Anoxybacillus rupiensis.</title>
        <authorList>
            <person name="Inan Bektas K."/>
            <person name="Canakci S."/>
            <person name="Belduz A.A."/>
            <person name="Guler H.H."/>
        </authorList>
    </citation>
    <scope>NUCLEOTIDE SEQUENCE [LARGE SCALE GENOMIC DNA]</scope>
    <source>
        <strain evidence="1 2">DSM 17127</strain>
    </source>
</reference>
<dbReference type="Proteomes" id="UP001213979">
    <property type="component" value="Unassembled WGS sequence"/>
</dbReference>
<dbReference type="EMBL" id="JAQOTG010000004">
    <property type="protein sequence ID" value="MDE8563540.1"/>
    <property type="molecule type" value="Genomic_DNA"/>
</dbReference>
<comment type="caution">
    <text evidence="1">The sequence shown here is derived from an EMBL/GenBank/DDBJ whole genome shotgun (WGS) entry which is preliminary data.</text>
</comment>
<evidence type="ECO:0000313" key="1">
    <source>
        <dbReference type="EMBL" id="MDE8563540.1"/>
    </source>
</evidence>
<keyword evidence="2" id="KW-1185">Reference proteome</keyword>